<dbReference type="PANTHER" id="PTHR41534">
    <property type="entry name" value="BLR3401 PROTEIN"/>
    <property type="match status" value="1"/>
</dbReference>
<dbReference type="PANTHER" id="PTHR41534:SF2">
    <property type="entry name" value="3-PHENYLPROPIONATE_CINNAMIC ACID DIOXYGENASE SUBUNIT BETA"/>
    <property type="match status" value="1"/>
</dbReference>
<dbReference type="OrthoDB" id="7446267at2"/>
<evidence type="ECO:0000313" key="3">
    <source>
        <dbReference type="EMBL" id="OLP42999.1"/>
    </source>
</evidence>
<dbReference type="RefSeq" id="WP_075641207.1">
    <property type="nucleotide sequence ID" value="NZ_MKIM01000029.1"/>
</dbReference>
<keyword evidence="3" id="KW-0223">Dioxygenase</keyword>
<gene>
    <name evidence="3" type="ORF">BJF95_13820</name>
</gene>
<evidence type="ECO:0000256" key="2">
    <source>
        <dbReference type="ARBA" id="ARBA00023002"/>
    </source>
</evidence>
<dbReference type="Pfam" id="PF00866">
    <property type="entry name" value="Ring_hydroxyl_B"/>
    <property type="match status" value="1"/>
</dbReference>
<dbReference type="InterPro" id="IPR032710">
    <property type="entry name" value="NTF2-like_dom_sf"/>
</dbReference>
<dbReference type="AlphaFoldDB" id="A0A1Q8ZM72"/>
<dbReference type="SUPFAM" id="SSF54427">
    <property type="entry name" value="NTF2-like"/>
    <property type="match status" value="1"/>
</dbReference>
<proteinExistence type="inferred from homology"/>
<organism evidence="3 4">
    <name type="scientific">Rhizobium oryziradicis</name>
    <dbReference type="NCBI Taxonomy" id="1867956"/>
    <lineage>
        <taxon>Bacteria</taxon>
        <taxon>Pseudomonadati</taxon>
        <taxon>Pseudomonadota</taxon>
        <taxon>Alphaproteobacteria</taxon>
        <taxon>Hyphomicrobiales</taxon>
        <taxon>Rhizobiaceae</taxon>
        <taxon>Rhizobium/Agrobacterium group</taxon>
        <taxon>Rhizobium</taxon>
    </lineage>
</organism>
<comment type="caution">
    <text evidence="3">The sequence shown here is derived from an EMBL/GenBank/DDBJ whole genome shotgun (WGS) entry which is preliminary data.</text>
</comment>
<accession>A0A1Q8ZM72</accession>
<reference evidence="3 4" key="1">
    <citation type="submission" date="2016-09" db="EMBL/GenBank/DDBJ databases">
        <title>Rhizobium oryziradicis sp. nov., isolated from the root of rice.</title>
        <authorList>
            <person name="Zhao J."/>
            <person name="Zhang X."/>
        </authorList>
    </citation>
    <scope>NUCLEOTIDE SEQUENCE [LARGE SCALE GENOMIC DNA]</scope>
    <source>
        <strain evidence="3 4">N19</strain>
    </source>
</reference>
<evidence type="ECO:0000313" key="4">
    <source>
        <dbReference type="Proteomes" id="UP000186894"/>
    </source>
</evidence>
<dbReference type="EMBL" id="MKIM01000029">
    <property type="protein sequence ID" value="OLP42999.1"/>
    <property type="molecule type" value="Genomic_DNA"/>
</dbReference>
<dbReference type="Gene3D" id="3.10.450.50">
    <property type="match status" value="1"/>
</dbReference>
<keyword evidence="2" id="KW-0560">Oxidoreductase</keyword>
<name>A0A1Q8ZM72_9HYPH</name>
<protein>
    <submittedName>
        <fullName evidence="3">Aromatic-ring-hydroxylating dioxygenase subunit beta</fullName>
    </submittedName>
</protein>
<dbReference type="STRING" id="1867956.BJF95_13820"/>
<dbReference type="InterPro" id="IPR000391">
    <property type="entry name" value="Rng_hydr_dOase-bsu"/>
</dbReference>
<dbReference type="Proteomes" id="UP000186894">
    <property type="component" value="Unassembled WGS sequence"/>
</dbReference>
<dbReference type="GO" id="GO:0051213">
    <property type="term" value="F:dioxygenase activity"/>
    <property type="evidence" value="ECO:0007669"/>
    <property type="project" value="UniProtKB-KW"/>
</dbReference>
<dbReference type="GO" id="GO:0019380">
    <property type="term" value="P:3-phenylpropionate catabolic process"/>
    <property type="evidence" value="ECO:0007669"/>
    <property type="project" value="TreeGrafter"/>
</dbReference>
<keyword evidence="4" id="KW-1185">Reference proteome</keyword>
<evidence type="ECO:0000256" key="1">
    <source>
        <dbReference type="ARBA" id="ARBA00009570"/>
    </source>
</evidence>
<sequence length="164" mass="18735">MNMITTIKDDALLQKVSAFLWAEADLLDGKNYDAWLALWLKDGMYTLPIGDTEDFDNALNLCHDNDKMRRERIKRFQQGFSISSAPPAKTIRTVSRFVITHVEGDEVTVTSAEHVIEDKFGRQRVWAANMTHTLVMATDGFKIRTKVVRLLNSDGMLNSFSYLF</sequence>
<comment type="similarity">
    <text evidence="1">Belongs to the bacterial ring-hydroxylating dioxygenase beta subunit family.</text>
</comment>